<dbReference type="EMBL" id="JAULBC010000001">
    <property type="protein sequence ID" value="MEX6686298.1"/>
    <property type="molecule type" value="Genomic_DNA"/>
</dbReference>
<name>A0ABV3ZCX1_9BACT</name>
<proteinExistence type="predicted"/>
<keyword evidence="2" id="KW-1185">Reference proteome</keyword>
<comment type="caution">
    <text evidence="1">The sequence shown here is derived from an EMBL/GenBank/DDBJ whole genome shotgun (WGS) entry which is preliminary data.</text>
</comment>
<reference evidence="1 2" key="1">
    <citation type="submission" date="2023-07" db="EMBL/GenBank/DDBJ databases">
        <authorList>
            <person name="Lian W.-H."/>
        </authorList>
    </citation>
    <scope>NUCLEOTIDE SEQUENCE [LARGE SCALE GENOMIC DNA]</scope>
    <source>
        <strain evidence="1 2">SYSU DXS3180</strain>
    </source>
</reference>
<accession>A0ABV3ZCX1</accession>
<protein>
    <submittedName>
        <fullName evidence="1">Uncharacterized protein</fullName>
    </submittedName>
</protein>
<organism evidence="1 2">
    <name type="scientific">Danxiaibacter flavus</name>
    <dbReference type="NCBI Taxonomy" id="3049108"/>
    <lineage>
        <taxon>Bacteria</taxon>
        <taxon>Pseudomonadati</taxon>
        <taxon>Bacteroidota</taxon>
        <taxon>Chitinophagia</taxon>
        <taxon>Chitinophagales</taxon>
        <taxon>Chitinophagaceae</taxon>
        <taxon>Danxiaibacter</taxon>
    </lineage>
</organism>
<dbReference type="Proteomes" id="UP001560573">
    <property type="component" value="Unassembled WGS sequence"/>
</dbReference>
<gene>
    <name evidence="1" type="ORF">QTN47_02265</name>
</gene>
<sequence>MKWLFRLWLSLCFIVVGGYALLHGHHSSYALKTGFSNSLQNDLASKQSDDTYIDGIASPNAKKMYERIKAIEIEDDDESEPLRKLLDNNYYSNTFLLAHIQSHILSSLENPLPFCEHFSYVSSYKFIIHRVIRI</sequence>
<evidence type="ECO:0000313" key="2">
    <source>
        <dbReference type="Proteomes" id="UP001560573"/>
    </source>
</evidence>
<evidence type="ECO:0000313" key="1">
    <source>
        <dbReference type="EMBL" id="MEX6686298.1"/>
    </source>
</evidence>
<dbReference type="RefSeq" id="WP_369327691.1">
    <property type="nucleotide sequence ID" value="NZ_JAULBC010000001.1"/>
</dbReference>